<evidence type="ECO:0000256" key="5">
    <source>
        <dbReference type="ARBA" id="ARBA00022664"/>
    </source>
</evidence>
<dbReference type="OrthoDB" id="372487at2759"/>
<proteinExistence type="inferred from homology"/>
<dbReference type="Pfam" id="PF03159">
    <property type="entry name" value="XRN_N"/>
    <property type="match status" value="1"/>
</dbReference>
<dbReference type="GO" id="GO:0000956">
    <property type="term" value="P:nuclear-transcribed mRNA catabolic process"/>
    <property type="evidence" value="ECO:0007669"/>
    <property type="project" value="TreeGrafter"/>
</dbReference>
<evidence type="ECO:0000256" key="12">
    <source>
        <dbReference type="ARBA" id="ARBA00023242"/>
    </source>
</evidence>
<dbReference type="PIRSF" id="PIRSF037239">
    <property type="entry name" value="Exonuclease_Xrn2"/>
    <property type="match status" value="1"/>
</dbReference>
<comment type="function">
    <text evidence="14">Possesses 5'-&gt;3' exoribonuclease activity. May promote termination of transcription by RNA polymerase II.</text>
</comment>
<dbReference type="CDD" id="cd18673">
    <property type="entry name" value="PIN_XRN1-2-like"/>
    <property type="match status" value="1"/>
</dbReference>
<feature type="region of interest" description="Disordered" evidence="16">
    <location>
        <begin position="502"/>
        <end position="557"/>
    </location>
</feature>
<keyword evidence="9" id="KW-0805">Transcription regulation</keyword>
<evidence type="ECO:0000256" key="4">
    <source>
        <dbReference type="ARBA" id="ARBA00022552"/>
    </source>
</evidence>
<keyword evidence="12" id="KW-0539">Nucleus</keyword>
<dbReference type="GO" id="GO:0005634">
    <property type="term" value="C:nucleus"/>
    <property type="evidence" value="ECO:0007669"/>
    <property type="project" value="UniProtKB-SubCell"/>
</dbReference>
<evidence type="ECO:0000313" key="19">
    <source>
        <dbReference type="Proteomes" id="UP000039324"/>
    </source>
</evidence>
<feature type="compositionally biased region" description="Polar residues" evidence="16">
    <location>
        <begin position="962"/>
        <end position="972"/>
    </location>
</feature>
<dbReference type="InterPro" id="IPR004859">
    <property type="entry name" value="Xrn1_N"/>
</dbReference>
<protein>
    <recommendedName>
        <fullName evidence="14">5'-3' exoribonuclease</fullName>
        <ecNumber evidence="14">3.1.13.-</ecNumber>
    </recommendedName>
</protein>
<dbReference type="Gene3D" id="1.25.40.1050">
    <property type="match status" value="1"/>
</dbReference>
<dbReference type="GO" id="GO:0006397">
    <property type="term" value="P:mRNA processing"/>
    <property type="evidence" value="ECO:0007669"/>
    <property type="project" value="UniProtKB-UniRule"/>
</dbReference>
<evidence type="ECO:0000256" key="3">
    <source>
        <dbReference type="ARBA" id="ARBA00022472"/>
    </source>
</evidence>
<dbReference type="InterPro" id="IPR027073">
    <property type="entry name" value="5_3_exoribonuclease"/>
</dbReference>
<feature type="region of interest" description="Disordered" evidence="16">
    <location>
        <begin position="400"/>
        <end position="485"/>
    </location>
</feature>
<keyword evidence="10" id="KW-0175">Coiled coil</keyword>
<gene>
    <name evidence="18" type="ORF">PBRA_008035</name>
</gene>
<feature type="region of interest" description="Disordered" evidence="16">
    <location>
        <begin position="892"/>
        <end position="1065"/>
    </location>
</feature>
<dbReference type="InterPro" id="IPR001878">
    <property type="entry name" value="Znf_CCHC"/>
</dbReference>
<dbReference type="GO" id="GO:0006364">
    <property type="term" value="P:rRNA processing"/>
    <property type="evidence" value="ECO:0007669"/>
    <property type="project" value="UniProtKB-KW"/>
</dbReference>
<evidence type="ECO:0000256" key="11">
    <source>
        <dbReference type="ARBA" id="ARBA00023163"/>
    </source>
</evidence>
<name>A0A0G4IZ37_PLABS</name>
<dbReference type="SUPFAM" id="SSF57756">
    <property type="entry name" value="Retrovirus zinc finger-like domains"/>
    <property type="match status" value="1"/>
</dbReference>
<evidence type="ECO:0000256" key="15">
    <source>
        <dbReference type="PROSITE-ProRule" id="PRU00047"/>
    </source>
</evidence>
<dbReference type="Pfam" id="PF17846">
    <property type="entry name" value="XRN_M"/>
    <property type="match status" value="2"/>
</dbReference>
<evidence type="ECO:0000259" key="17">
    <source>
        <dbReference type="PROSITE" id="PS50158"/>
    </source>
</evidence>
<dbReference type="OMA" id="ITHDMVV"/>
<evidence type="ECO:0000256" key="2">
    <source>
        <dbReference type="ARBA" id="ARBA00006994"/>
    </source>
</evidence>
<evidence type="ECO:0000256" key="7">
    <source>
        <dbReference type="ARBA" id="ARBA00022801"/>
    </source>
</evidence>
<dbReference type="InterPro" id="IPR041412">
    <property type="entry name" value="Xrn1_helical"/>
</dbReference>
<sequence length="1065" mass="120742">MGVPSFYRWLSEKYPRVVSDVIEAERVVVDGVEVPTDTSQANPNAVEYDCLYLDMNGLIHPCCHPEDKPQPASEEEMIANVFQYIDRIFGMVRPRRLLYMAIDGVAPRAKMNQQRSRRFRAAQEMSQRKAKENEIRDAWEKEGRPLPPIKGDRWDHNVITPGTPFMAKLSQALTFYVNDRITSDPGWADVQVIYSDATVPGEGEHKIMQFIRQQRARPGYPPNLRHVVYGMDADLIMLSLATHEPHFTIIRETVLFGKQKGCHTCGQQGHFAADCQGKAKTKETEFDETTAVKDSPFQFLSISVLREYLASELYVEDLPFQWDLERVIDDFVFLCFFVGNDFLPHLPSLEIREGALDDLIRLYKAKLPLLGGYLTNAGEVNLSRVDVIFDEIGMQEPELLRRRHRQEERNKRRQEQQERDRQSKADALKRSRSESALLGEDDKERRKKSRRSDIAADDAVGGIRPIMPERRVIQPGNIVTQGSSVSANQAAASDLRARLSSVSPAASAEAPVDNGKEEASDPSTAAAEVLADNDTEAQEQEEEDVVAPSSSSSDEDEVLADLKQAAAHHDEYALFVKKAVEEMNRVPDAPDTLRFHEQGYKDRYYKAKFGYDRTANHDEIVEIARCYTQGLRWVMLYYYRGCQSWEWFYPYHYAPFASDLRNIDQFDVQLTLGKPFSPLSQLMGVLPAASSHCLPPAYRDLMTRSDSPILHFYPEDFAVDLNGKKWAWQAVVLLPFIDQNLLLETLETVRPTLNDVEKARDSTGSDYLYTNASHVVGIEISALYLKHKTSAEMLNSAGTHIAGDKSVGVTGKLKPYPKAALPSSRVTLNLGPFSRALSHNRAISAIFEHPAPVEHRCQLLPGTVVAEPVLKPEDFSSVTSFRRYGGRSLMFDAGGGRGRQPQAKLSSAGVRMAQHALPTRGSEDDRYRYYGRPSEPSYSYTNYGRQAGYDDRRSNRQPYPPSSQVYSNSGNNYADRRYQASDDVAAYSHRRYESYSSRDQYYDYQSGSSYGYNSYNDGRRYPQRGPDPYQARDDSRYAPYVPRGPPLDDSRRPQPQRRPPSSARR</sequence>
<comment type="function">
    <text evidence="13">Possesses 5'-&gt;3' exoribonuclease activity. Required for the processing of nuclear mRNA and rRNA precursors. May promote the termination of transcription by RNA polymerase II. Essential for vegetative cell growth and chromosome segregation.</text>
</comment>
<feature type="compositionally biased region" description="Low complexity" evidence="16">
    <location>
        <begin position="994"/>
        <end position="1016"/>
    </location>
</feature>
<dbReference type="InterPro" id="IPR036875">
    <property type="entry name" value="Znf_CCHC_sf"/>
</dbReference>
<dbReference type="PANTHER" id="PTHR12341:SF41">
    <property type="entry name" value="5'-3' EXORIBONUCLEASE 2"/>
    <property type="match status" value="1"/>
</dbReference>
<keyword evidence="15" id="KW-0862">Zinc</keyword>
<comment type="similarity">
    <text evidence="2 14">Belongs to the 5'-3' exonuclease family. XRN2/RAT1 subfamily.</text>
</comment>
<dbReference type="AlphaFoldDB" id="A0A0G4IZ37"/>
<evidence type="ECO:0000256" key="9">
    <source>
        <dbReference type="ARBA" id="ARBA00023015"/>
    </source>
</evidence>
<feature type="domain" description="CCHC-type" evidence="17">
    <location>
        <begin position="262"/>
        <end position="275"/>
    </location>
</feature>
<evidence type="ECO:0000256" key="10">
    <source>
        <dbReference type="ARBA" id="ARBA00023054"/>
    </source>
</evidence>
<accession>A0A0G4IZ37</accession>
<keyword evidence="19" id="KW-1185">Reference proteome</keyword>
<keyword evidence="7 14" id="KW-0378">Hydrolase</keyword>
<evidence type="ECO:0000256" key="8">
    <source>
        <dbReference type="ARBA" id="ARBA00022839"/>
    </source>
</evidence>
<dbReference type="Gene3D" id="3.40.50.12390">
    <property type="match status" value="2"/>
</dbReference>
<reference evidence="18 19" key="1">
    <citation type="submission" date="2015-02" db="EMBL/GenBank/DDBJ databases">
        <authorList>
            <person name="Chooi Y.-H."/>
        </authorList>
    </citation>
    <scope>NUCLEOTIDE SEQUENCE [LARGE SCALE GENOMIC DNA]</scope>
    <source>
        <strain evidence="18">E3</strain>
    </source>
</reference>
<organism evidence="18 19">
    <name type="scientific">Plasmodiophora brassicae</name>
    <name type="common">Clubroot disease agent</name>
    <dbReference type="NCBI Taxonomy" id="37360"/>
    <lineage>
        <taxon>Eukaryota</taxon>
        <taxon>Sar</taxon>
        <taxon>Rhizaria</taxon>
        <taxon>Endomyxa</taxon>
        <taxon>Phytomyxea</taxon>
        <taxon>Plasmodiophorida</taxon>
        <taxon>Plasmodiophoridae</taxon>
        <taxon>Plasmodiophora</taxon>
    </lineage>
</organism>
<dbReference type="InterPro" id="IPR017151">
    <property type="entry name" value="Xrn2/3/4"/>
</dbReference>
<evidence type="ECO:0000256" key="1">
    <source>
        <dbReference type="ARBA" id="ARBA00004123"/>
    </source>
</evidence>
<dbReference type="PANTHER" id="PTHR12341">
    <property type="entry name" value="5'-&gt;3' EXORIBONUCLEASE"/>
    <property type="match status" value="1"/>
</dbReference>
<dbReference type="GO" id="GO:0004534">
    <property type="term" value="F:5'-3' RNA exonuclease activity"/>
    <property type="evidence" value="ECO:0007669"/>
    <property type="project" value="UniProtKB-UniRule"/>
</dbReference>
<keyword evidence="11" id="KW-0804">Transcription</keyword>
<dbReference type="PROSITE" id="PS50158">
    <property type="entry name" value="ZF_CCHC"/>
    <property type="match status" value="1"/>
</dbReference>
<keyword evidence="3" id="KW-0806">Transcription termination</keyword>
<dbReference type="FunFam" id="3.40.50.12390:FF:000003">
    <property type="entry name" value="5'-3' exoribonuclease"/>
    <property type="match status" value="1"/>
</dbReference>
<dbReference type="GO" id="GO:0006353">
    <property type="term" value="P:DNA-templated transcription termination"/>
    <property type="evidence" value="ECO:0007669"/>
    <property type="project" value="UniProtKB-KW"/>
</dbReference>
<comment type="subcellular location">
    <subcellularLocation>
        <location evidence="1">Nucleus</location>
    </subcellularLocation>
</comment>
<keyword evidence="4" id="KW-0698">rRNA processing</keyword>
<evidence type="ECO:0000313" key="18">
    <source>
        <dbReference type="EMBL" id="CEP00301.1"/>
    </source>
</evidence>
<keyword evidence="5 14" id="KW-0507">mRNA processing</keyword>
<dbReference type="EMBL" id="CDSF01000100">
    <property type="protein sequence ID" value="CEP00301.1"/>
    <property type="molecule type" value="Genomic_DNA"/>
</dbReference>
<keyword evidence="15" id="KW-0479">Metal-binding</keyword>
<feature type="compositionally biased region" description="Basic and acidic residues" evidence="16">
    <location>
        <begin position="405"/>
        <end position="433"/>
    </location>
</feature>
<dbReference type="Proteomes" id="UP000039324">
    <property type="component" value="Unassembled WGS sequence"/>
</dbReference>
<evidence type="ECO:0000256" key="16">
    <source>
        <dbReference type="SAM" id="MobiDB-lite"/>
    </source>
</evidence>
<dbReference type="GO" id="GO:0008270">
    <property type="term" value="F:zinc ion binding"/>
    <property type="evidence" value="ECO:0007669"/>
    <property type="project" value="UniProtKB-KW"/>
</dbReference>
<evidence type="ECO:0000256" key="6">
    <source>
        <dbReference type="ARBA" id="ARBA00022722"/>
    </source>
</evidence>
<keyword evidence="15" id="KW-0863">Zinc-finger</keyword>
<dbReference type="FunFam" id="3.40.50.12390:FF:000005">
    <property type="entry name" value="5'-3' exoribonuclease 2"/>
    <property type="match status" value="1"/>
</dbReference>
<dbReference type="GO" id="GO:0003723">
    <property type="term" value="F:RNA binding"/>
    <property type="evidence" value="ECO:0007669"/>
    <property type="project" value="TreeGrafter"/>
</dbReference>
<keyword evidence="6 14" id="KW-0540">Nuclease</keyword>
<keyword evidence="8 14" id="KW-0269">Exonuclease</keyword>
<evidence type="ECO:0000256" key="13">
    <source>
        <dbReference type="ARBA" id="ARBA00046137"/>
    </source>
</evidence>
<evidence type="ECO:0000256" key="14">
    <source>
        <dbReference type="PIRNR" id="PIRNR037239"/>
    </source>
</evidence>
<feature type="compositionally biased region" description="Acidic residues" evidence="16">
    <location>
        <begin position="531"/>
        <end position="545"/>
    </location>
</feature>
<dbReference type="FunFam" id="1.25.40.1050:FF:000002">
    <property type="entry name" value="5'-3' exoribonuclease"/>
    <property type="match status" value="1"/>
</dbReference>
<dbReference type="STRING" id="37360.A0A0G4IZ37"/>
<dbReference type="EC" id="3.1.13.-" evidence="14"/>
<feature type="compositionally biased region" description="Low complexity" evidence="16">
    <location>
        <begin position="502"/>
        <end position="512"/>
    </location>
</feature>